<gene>
    <name evidence="1" type="ORF">CEXT_171591</name>
</gene>
<organism evidence="1 2">
    <name type="scientific">Caerostris extrusa</name>
    <name type="common">Bark spider</name>
    <name type="synonym">Caerostris bankana</name>
    <dbReference type="NCBI Taxonomy" id="172846"/>
    <lineage>
        <taxon>Eukaryota</taxon>
        <taxon>Metazoa</taxon>
        <taxon>Ecdysozoa</taxon>
        <taxon>Arthropoda</taxon>
        <taxon>Chelicerata</taxon>
        <taxon>Arachnida</taxon>
        <taxon>Araneae</taxon>
        <taxon>Araneomorphae</taxon>
        <taxon>Entelegynae</taxon>
        <taxon>Araneoidea</taxon>
        <taxon>Araneidae</taxon>
        <taxon>Caerostris</taxon>
    </lineage>
</organism>
<protein>
    <submittedName>
        <fullName evidence="1">Uncharacterized protein</fullName>
    </submittedName>
</protein>
<dbReference type="Proteomes" id="UP001054945">
    <property type="component" value="Unassembled WGS sequence"/>
</dbReference>
<comment type="caution">
    <text evidence="1">The sequence shown here is derived from an EMBL/GenBank/DDBJ whole genome shotgun (WGS) entry which is preliminary data.</text>
</comment>
<proteinExistence type="predicted"/>
<evidence type="ECO:0000313" key="1">
    <source>
        <dbReference type="EMBL" id="GIY27912.1"/>
    </source>
</evidence>
<dbReference type="AlphaFoldDB" id="A0AAV4S675"/>
<name>A0AAV4S675_CAEEX</name>
<accession>A0AAV4S675</accession>
<dbReference type="EMBL" id="BPLR01008874">
    <property type="protein sequence ID" value="GIY27912.1"/>
    <property type="molecule type" value="Genomic_DNA"/>
</dbReference>
<keyword evidence="2" id="KW-1185">Reference proteome</keyword>
<sequence>MTRYAVDDQLISDFGYKSATECRKAASLLRRRAGPRGARPRRIQHLAPRLGWRPEVPPSLLPGKRFGNCQAGHEPRPCRRRLASERAPYIKLSDEKNMNIPAFFHSEPRTSAQQRFHIAGGT</sequence>
<reference evidence="1 2" key="1">
    <citation type="submission" date="2021-06" db="EMBL/GenBank/DDBJ databases">
        <title>Caerostris extrusa draft genome.</title>
        <authorList>
            <person name="Kono N."/>
            <person name="Arakawa K."/>
        </authorList>
    </citation>
    <scope>NUCLEOTIDE SEQUENCE [LARGE SCALE GENOMIC DNA]</scope>
</reference>
<evidence type="ECO:0000313" key="2">
    <source>
        <dbReference type="Proteomes" id="UP001054945"/>
    </source>
</evidence>